<dbReference type="Gene3D" id="2.70.98.90">
    <property type="match status" value="1"/>
</dbReference>
<dbReference type="GO" id="GO:0032977">
    <property type="term" value="F:membrane insertase activity"/>
    <property type="evidence" value="ECO:0007669"/>
    <property type="project" value="InterPro"/>
</dbReference>
<dbReference type="CDD" id="cd19961">
    <property type="entry name" value="EcYidC-like_peri"/>
    <property type="match status" value="1"/>
</dbReference>
<dbReference type="Proteomes" id="UP000008461">
    <property type="component" value="Chromosome"/>
</dbReference>
<feature type="domain" description="Membrane insertase YidC/Oxa/ALB C-terminal" evidence="15">
    <location>
        <begin position="384"/>
        <end position="577"/>
    </location>
</feature>
<comment type="function">
    <text evidence="13">Required for the insertion and/or proper folding and/or complex formation of integral membrane proteins into the membrane. Involved in integration of membrane proteins that insert both dependently and independently of the Sec translocase complex, as well as at least some lipoproteins. Aids folding of multispanning membrane proteins.</text>
</comment>
<evidence type="ECO:0000256" key="2">
    <source>
        <dbReference type="ARBA" id="ARBA00010527"/>
    </source>
</evidence>
<feature type="transmembrane region" description="Helical" evidence="13">
    <location>
        <begin position="506"/>
        <end position="524"/>
    </location>
</feature>
<feature type="transmembrane region" description="Helical" evidence="13">
    <location>
        <begin position="7"/>
        <end position="24"/>
    </location>
</feature>
<dbReference type="PRINTS" id="PR00701">
    <property type="entry name" value="60KDINNERMP"/>
</dbReference>
<dbReference type="InterPro" id="IPR028053">
    <property type="entry name" value="Membr_insert_YidC_N"/>
</dbReference>
<dbReference type="RefSeq" id="WP_013768500.1">
    <property type="nucleotide sequence ID" value="NC_015510.1"/>
</dbReference>
<evidence type="ECO:0000256" key="10">
    <source>
        <dbReference type="ARBA" id="ARBA00023186"/>
    </source>
</evidence>
<dbReference type="KEGG" id="hhy:Halhy_6156"/>
<keyword evidence="18" id="KW-1185">Reference proteome</keyword>
<evidence type="ECO:0000313" key="17">
    <source>
        <dbReference type="EMBL" id="AEE53978.1"/>
    </source>
</evidence>
<evidence type="ECO:0000256" key="4">
    <source>
        <dbReference type="ARBA" id="ARBA00022448"/>
    </source>
</evidence>
<accession>F4L3M8</accession>
<keyword evidence="5 13" id="KW-1003">Cell membrane</keyword>
<reference evidence="17 18" key="1">
    <citation type="journal article" date="2011" name="Stand. Genomic Sci.">
        <title>Complete genome sequence of Haliscomenobacter hydrossis type strain (O).</title>
        <authorList>
            <consortium name="US DOE Joint Genome Institute (JGI-PGF)"/>
            <person name="Daligault H."/>
            <person name="Lapidus A."/>
            <person name="Zeytun A."/>
            <person name="Nolan M."/>
            <person name="Lucas S."/>
            <person name="Del Rio T.G."/>
            <person name="Tice H."/>
            <person name="Cheng J.F."/>
            <person name="Tapia R."/>
            <person name="Han C."/>
            <person name="Goodwin L."/>
            <person name="Pitluck S."/>
            <person name="Liolios K."/>
            <person name="Pagani I."/>
            <person name="Ivanova N."/>
            <person name="Huntemann M."/>
            <person name="Mavromatis K."/>
            <person name="Mikhailova N."/>
            <person name="Pati A."/>
            <person name="Chen A."/>
            <person name="Palaniappan K."/>
            <person name="Land M."/>
            <person name="Hauser L."/>
            <person name="Brambilla E.M."/>
            <person name="Rohde M."/>
            <person name="Verbarg S."/>
            <person name="Goker M."/>
            <person name="Bristow J."/>
            <person name="Eisen J.A."/>
            <person name="Markowitz V."/>
            <person name="Hugenholtz P."/>
            <person name="Kyrpides N.C."/>
            <person name="Klenk H.P."/>
            <person name="Woyke T."/>
        </authorList>
    </citation>
    <scope>NUCLEOTIDE SEQUENCE [LARGE SCALE GENOMIC DNA]</scope>
    <source>
        <strain evidence="18">ATCC 27775 / DSM 1100 / LMG 10767 / O</strain>
    </source>
</reference>
<keyword evidence="8 13" id="KW-1133">Transmembrane helix</keyword>
<dbReference type="CDD" id="cd20070">
    <property type="entry name" value="5TM_YidC_Alb3"/>
    <property type="match status" value="1"/>
</dbReference>
<feature type="compositionally biased region" description="Basic and acidic residues" evidence="14">
    <location>
        <begin position="615"/>
        <end position="624"/>
    </location>
</feature>
<evidence type="ECO:0000256" key="5">
    <source>
        <dbReference type="ARBA" id="ARBA00022475"/>
    </source>
</evidence>
<evidence type="ECO:0000256" key="3">
    <source>
        <dbReference type="ARBA" id="ARBA00015325"/>
    </source>
</evidence>
<evidence type="ECO:0000256" key="7">
    <source>
        <dbReference type="ARBA" id="ARBA00022927"/>
    </source>
</evidence>
<name>F4L3M8_HALH1</name>
<dbReference type="GO" id="GO:0015031">
    <property type="term" value="P:protein transport"/>
    <property type="evidence" value="ECO:0007669"/>
    <property type="project" value="UniProtKB-KW"/>
</dbReference>
<evidence type="ECO:0000259" key="16">
    <source>
        <dbReference type="Pfam" id="PF14849"/>
    </source>
</evidence>
<evidence type="ECO:0000256" key="6">
    <source>
        <dbReference type="ARBA" id="ARBA00022692"/>
    </source>
</evidence>
<comment type="similarity">
    <text evidence="2 13">Belongs to the OXA1/ALB3/YidC family. Type 1 subfamily.</text>
</comment>
<dbReference type="eggNOG" id="COG0706">
    <property type="taxonomic scope" value="Bacteria"/>
</dbReference>
<dbReference type="GO" id="GO:0005886">
    <property type="term" value="C:plasma membrane"/>
    <property type="evidence" value="ECO:0007669"/>
    <property type="project" value="UniProtKB-SubCell"/>
</dbReference>
<reference key="2">
    <citation type="submission" date="2011-04" db="EMBL/GenBank/DDBJ databases">
        <title>Complete sequence of chromosome of Haliscomenobacter hydrossis DSM 1100.</title>
        <authorList>
            <consortium name="US DOE Joint Genome Institute (JGI-PGF)"/>
            <person name="Lucas S."/>
            <person name="Han J."/>
            <person name="Lapidus A."/>
            <person name="Bruce D."/>
            <person name="Goodwin L."/>
            <person name="Pitluck S."/>
            <person name="Peters L."/>
            <person name="Kyrpides N."/>
            <person name="Mavromatis K."/>
            <person name="Ivanova N."/>
            <person name="Ovchinnikova G."/>
            <person name="Pagani I."/>
            <person name="Daligault H."/>
            <person name="Detter J.C."/>
            <person name="Han C."/>
            <person name="Land M."/>
            <person name="Hauser L."/>
            <person name="Markowitz V."/>
            <person name="Cheng J.-F."/>
            <person name="Hugenholtz P."/>
            <person name="Woyke T."/>
            <person name="Wu D."/>
            <person name="Verbarg S."/>
            <person name="Frueling A."/>
            <person name="Brambilla E."/>
            <person name="Klenk H.-P."/>
            <person name="Eisen J.A."/>
        </authorList>
    </citation>
    <scope>NUCLEOTIDE SEQUENCE</scope>
    <source>
        <strain>DSM 1100</strain>
    </source>
</reference>
<keyword evidence="6 13" id="KW-0812">Transmembrane</keyword>
<keyword evidence="9 13" id="KW-0472">Membrane</keyword>
<dbReference type="OrthoDB" id="9780552at2"/>
<dbReference type="Pfam" id="PF02096">
    <property type="entry name" value="60KD_IMP"/>
    <property type="match status" value="1"/>
</dbReference>
<dbReference type="InterPro" id="IPR019998">
    <property type="entry name" value="Membr_insert_YidC"/>
</dbReference>
<dbReference type="InterPro" id="IPR001708">
    <property type="entry name" value="YidC/ALB3/OXA1/COX18"/>
</dbReference>
<dbReference type="Pfam" id="PF14849">
    <property type="entry name" value="YidC_periplas"/>
    <property type="match status" value="1"/>
</dbReference>
<sequence>MDRNNIIGIALIFILFLAWQYFLAPSKTQIAAQQRAQDSIARVERLRDSLAIVKKQEAREKIKAAAEVPDSVRTQMLGGQYGPFANAAVGKEETTVLENDLIKVTFSNKGGKIQDVLVKKYFKMVQGEDRKDRKIPLHLLDDVKNRFEYTLPVKGLRNGVNTADLYFEVNNTGNSVTFRADAGNGQYFAQTYSLPSNTYKLDYRLEFEGMDQVFEASAKNITLKWVNYLDKIEKATQYERQYSSLNFKAIDENSGRCSPTREYSEKDAEGAPIQWVANTNQFFNSSLLSEKGFTSAKMASKNLPEENEDLKELKSEIQVPFKGESSEQFAMHFYIGPNEFDRLHKMGYSLSDVVPFGQNIMGTINRWVIRPLFSFLTWLISSKGIVILMLTFMVKLLLFPLTYRMIYSQSKMTALKPEIERLKERYGDDQQKVQMETMSMYREFGVNPLGACFPMLLQLPIWFALYRFFPASIEFRQASFLWATDLSSYDEFFQLPFNIPFGFGEHISLFALLWVLSTLLYTWYNSKNMDFSANPSMLYMQYIMPVLFMGFFNSSASGLSAYMLFSNLLNIGQTLATKYFLIDEKKLKLKMDDYRKKPKKKAGFGARMETMLKEQQRLAEEKSKQAKQPQPKRK</sequence>
<feature type="transmembrane region" description="Helical" evidence="13">
    <location>
        <begin position="375"/>
        <end position="398"/>
    </location>
</feature>
<evidence type="ECO:0000256" key="14">
    <source>
        <dbReference type="SAM" id="MobiDB-lite"/>
    </source>
</evidence>
<dbReference type="EMBL" id="CP002691">
    <property type="protein sequence ID" value="AEE53978.1"/>
    <property type="molecule type" value="Genomic_DNA"/>
</dbReference>
<dbReference type="PANTHER" id="PTHR12428">
    <property type="entry name" value="OXA1"/>
    <property type="match status" value="1"/>
</dbReference>
<dbReference type="PANTHER" id="PTHR12428:SF65">
    <property type="entry name" value="CYTOCHROME C OXIDASE ASSEMBLY PROTEIN COX18, MITOCHONDRIAL"/>
    <property type="match status" value="1"/>
</dbReference>
<keyword evidence="10 13" id="KW-0143">Chaperone</keyword>
<evidence type="ECO:0000256" key="8">
    <source>
        <dbReference type="ARBA" id="ARBA00022989"/>
    </source>
</evidence>
<keyword evidence="7 13" id="KW-0653">Protein transport</keyword>
<dbReference type="InterPro" id="IPR047196">
    <property type="entry name" value="YidC_ALB_C"/>
</dbReference>
<evidence type="ECO:0000313" key="18">
    <source>
        <dbReference type="Proteomes" id="UP000008461"/>
    </source>
</evidence>
<evidence type="ECO:0000256" key="13">
    <source>
        <dbReference type="HAMAP-Rule" id="MF_01810"/>
    </source>
</evidence>
<dbReference type="NCBIfam" id="TIGR03593">
    <property type="entry name" value="yidC_nterm"/>
    <property type="match status" value="1"/>
</dbReference>
<dbReference type="InterPro" id="IPR038221">
    <property type="entry name" value="YidC_periplasmic_sf"/>
</dbReference>
<evidence type="ECO:0000256" key="11">
    <source>
        <dbReference type="ARBA" id="ARBA00033245"/>
    </source>
</evidence>
<proteinExistence type="inferred from homology"/>
<evidence type="ECO:0000256" key="9">
    <source>
        <dbReference type="ARBA" id="ARBA00023136"/>
    </source>
</evidence>
<dbReference type="HOGENOM" id="CLU_016535_2_0_10"/>
<feature type="transmembrane region" description="Helical" evidence="13">
    <location>
        <begin position="536"/>
        <end position="553"/>
    </location>
</feature>
<feature type="domain" description="Membrane insertase YidC N-terminal" evidence="16">
    <location>
        <begin position="96"/>
        <end position="373"/>
    </location>
</feature>
<dbReference type="HAMAP" id="MF_01810">
    <property type="entry name" value="YidC_type1"/>
    <property type="match status" value="1"/>
</dbReference>
<evidence type="ECO:0000256" key="12">
    <source>
        <dbReference type="ARBA" id="ARBA00033342"/>
    </source>
</evidence>
<comment type="subcellular location">
    <subcellularLocation>
        <location evidence="1 13">Cell inner membrane</location>
        <topology evidence="1 13">Multi-pass membrane protein</topology>
    </subcellularLocation>
</comment>
<organism evidence="17 18">
    <name type="scientific">Haliscomenobacter hydrossis (strain ATCC 27775 / DSM 1100 / LMG 10767 / O)</name>
    <dbReference type="NCBI Taxonomy" id="760192"/>
    <lineage>
        <taxon>Bacteria</taxon>
        <taxon>Pseudomonadati</taxon>
        <taxon>Bacteroidota</taxon>
        <taxon>Saprospiria</taxon>
        <taxon>Saprospirales</taxon>
        <taxon>Haliscomenobacteraceae</taxon>
        <taxon>Haliscomenobacter</taxon>
    </lineage>
</organism>
<evidence type="ECO:0000259" key="15">
    <source>
        <dbReference type="Pfam" id="PF02096"/>
    </source>
</evidence>
<evidence type="ECO:0000256" key="1">
    <source>
        <dbReference type="ARBA" id="ARBA00004429"/>
    </source>
</evidence>
<dbReference type="NCBIfam" id="TIGR03592">
    <property type="entry name" value="yidC_oxa1_cterm"/>
    <property type="match status" value="1"/>
</dbReference>
<gene>
    <name evidence="13" type="primary">yidC</name>
    <name evidence="17" type="ordered locus">Halhy_6156</name>
</gene>
<dbReference type="AlphaFoldDB" id="F4L3M8"/>
<feature type="region of interest" description="Disordered" evidence="14">
    <location>
        <begin position="615"/>
        <end position="634"/>
    </location>
</feature>
<dbReference type="InterPro" id="IPR028055">
    <property type="entry name" value="YidC/Oxa/ALB_C"/>
</dbReference>
<dbReference type="STRING" id="760192.Halhy_6156"/>
<feature type="transmembrane region" description="Helical" evidence="13">
    <location>
        <begin position="444"/>
        <end position="465"/>
    </location>
</feature>
<dbReference type="NCBIfam" id="NF002356">
    <property type="entry name" value="PRK01318.2-3"/>
    <property type="match status" value="1"/>
</dbReference>
<keyword evidence="4 13" id="KW-0813">Transport</keyword>
<comment type="subunit">
    <text evidence="13">Interacts with the Sec translocase complex via SecD. Specifically interacts with transmembrane segments of nascent integral membrane proteins during membrane integration.</text>
</comment>
<dbReference type="GO" id="GO:0051205">
    <property type="term" value="P:protein insertion into membrane"/>
    <property type="evidence" value="ECO:0007669"/>
    <property type="project" value="TreeGrafter"/>
</dbReference>
<keyword evidence="13" id="KW-0997">Cell inner membrane</keyword>
<protein>
    <recommendedName>
        <fullName evidence="3 13">Membrane protein insertase YidC</fullName>
    </recommendedName>
    <alternativeName>
        <fullName evidence="12 13">Foldase YidC</fullName>
    </alternativeName>
    <alternativeName>
        <fullName evidence="11 13">Membrane integrase YidC</fullName>
    </alternativeName>
    <alternativeName>
        <fullName evidence="13">Membrane protein YidC</fullName>
    </alternativeName>
</protein>